<protein>
    <submittedName>
        <fullName evidence="2">Zn-dependent protease</fullName>
    </submittedName>
</protein>
<evidence type="ECO:0000313" key="2">
    <source>
        <dbReference type="EMBL" id="MRX52727.1"/>
    </source>
</evidence>
<gene>
    <name evidence="2" type="ORF">GJU41_01975</name>
</gene>
<accession>A0A6I2M5B6</accession>
<organism evidence="2 3">
    <name type="scientific">Metabacillus idriensis</name>
    <dbReference type="NCBI Taxonomy" id="324768"/>
    <lineage>
        <taxon>Bacteria</taxon>
        <taxon>Bacillati</taxon>
        <taxon>Bacillota</taxon>
        <taxon>Bacilli</taxon>
        <taxon>Bacillales</taxon>
        <taxon>Bacillaceae</taxon>
        <taxon>Metabacillus</taxon>
    </lineage>
</organism>
<dbReference type="RefSeq" id="WP_154317916.1">
    <property type="nucleotide sequence ID" value="NZ_CAJGAA010000001.1"/>
</dbReference>
<dbReference type="AlphaFoldDB" id="A0A6I2M5B6"/>
<reference evidence="2 3" key="1">
    <citation type="submission" date="2019-11" db="EMBL/GenBank/DDBJ databases">
        <title>Bacillus idriensis genome.</title>
        <authorList>
            <person name="Konopka E.N."/>
            <person name="Newman J.D."/>
        </authorList>
    </citation>
    <scope>NUCLEOTIDE SEQUENCE [LARGE SCALE GENOMIC DNA]</scope>
    <source>
        <strain evidence="2 3">DSM 19097</strain>
    </source>
</reference>
<name>A0A6I2M5B6_9BACI</name>
<evidence type="ECO:0000313" key="3">
    <source>
        <dbReference type="Proteomes" id="UP000441585"/>
    </source>
</evidence>
<dbReference type="Proteomes" id="UP000441585">
    <property type="component" value="Unassembled WGS sequence"/>
</dbReference>
<dbReference type="EMBL" id="WKKF01000001">
    <property type="protein sequence ID" value="MRX52727.1"/>
    <property type="molecule type" value="Genomic_DNA"/>
</dbReference>
<evidence type="ECO:0000259" key="1">
    <source>
        <dbReference type="Pfam" id="PF10026"/>
    </source>
</evidence>
<dbReference type="InterPro" id="IPR018728">
    <property type="entry name" value="DUF2268"/>
</dbReference>
<dbReference type="GO" id="GO:0008233">
    <property type="term" value="F:peptidase activity"/>
    <property type="evidence" value="ECO:0007669"/>
    <property type="project" value="UniProtKB-KW"/>
</dbReference>
<keyword evidence="2" id="KW-0645">Protease</keyword>
<comment type="caution">
    <text evidence="2">The sequence shown here is derived from an EMBL/GenBank/DDBJ whole genome shotgun (WGS) entry which is preliminary data.</text>
</comment>
<keyword evidence="3" id="KW-1185">Reference proteome</keyword>
<keyword evidence="2" id="KW-0378">Hydrolase</keyword>
<dbReference type="Pfam" id="PF10026">
    <property type="entry name" value="DUF2268"/>
    <property type="match status" value="1"/>
</dbReference>
<feature type="domain" description="DUF2268" evidence="1">
    <location>
        <begin position="63"/>
        <end position="254"/>
    </location>
</feature>
<proteinExistence type="predicted"/>
<sequence length="261" mass="30290">MTVIKTNEWLEHSADHIKICERLKPYFHKSNPEEISKYLHSFGMFKGEQTGESLYKDLKKNSVWEFVKKDEAALKKEWGGPDVPIFILPADAGNRKMRNEYGGKSGLAFHDKLFLFLSDNSKKEIQTILTHEYHHVCRLAKDPKKEKDYTLIDAVILEGLAENAVRERMGVEFTGSWTKYYSKEQLTQFYQTIIEPNQSIKRDSRKFSQLMFGTGFYPKMLGYAAGYHIVQCYMEMTKANIKELFSVSSEEIVKKSSIKPK</sequence>
<dbReference type="GO" id="GO:0006508">
    <property type="term" value="P:proteolysis"/>
    <property type="evidence" value="ECO:0007669"/>
    <property type="project" value="UniProtKB-KW"/>
</dbReference>